<evidence type="ECO:0000313" key="1">
    <source>
        <dbReference type="EMBL" id="EWS77570.1"/>
    </source>
</evidence>
<evidence type="ECO:0000313" key="2">
    <source>
        <dbReference type="EMBL" id="MCD8473200.1"/>
    </source>
</evidence>
<reference evidence="2" key="2">
    <citation type="submission" date="2021-11" db="EMBL/GenBank/DDBJ databases">
        <title>Genome sequence of Xylella taiwanensis PLS432.</title>
        <authorList>
            <person name="Weng L.-W."/>
            <person name="Su C.-C."/>
            <person name="Tsai C.-W."/>
            <person name="Kuo C.-H."/>
        </authorList>
    </citation>
    <scope>NUCLEOTIDE SEQUENCE</scope>
    <source>
        <strain evidence="2">PLS432</strain>
    </source>
</reference>
<sequence>MAESVVCGLQNSGKPRPALVICKTDNLQHVVKLDKRSLDVRRLCAPWGQMFTYSYVTAAAIVQWFGIKAANVFKACYRVAYVWRMP</sequence>
<gene>
    <name evidence="1" type="ORF">AF72_10180</name>
    <name evidence="2" type="ORF">LPH55_06955</name>
</gene>
<evidence type="ECO:0000313" key="4">
    <source>
        <dbReference type="Proteomes" id="UP001430701"/>
    </source>
</evidence>
<dbReference type="EMBL" id="JDSQ01000018">
    <property type="protein sequence ID" value="EWS77570.1"/>
    <property type="molecule type" value="Genomic_DNA"/>
</dbReference>
<dbReference type="PATRIC" id="fig|1444770.3.peg.2417"/>
<organism evidence="1 3">
    <name type="scientific">Xylella taiwanensis</name>
    <dbReference type="NCBI Taxonomy" id="1444770"/>
    <lineage>
        <taxon>Bacteria</taxon>
        <taxon>Pseudomonadati</taxon>
        <taxon>Pseudomonadota</taxon>
        <taxon>Gammaproteobacteria</taxon>
        <taxon>Lysobacterales</taxon>
        <taxon>Lysobacteraceae</taxon>
        <taxon>Xylella</taxon>
    </lineage>
</organism>
<proteinExistence type="predicted"/>
<dbReference type="Proteomes" id="UP001430701">
    <property type="component" value="Unassembled WGS sequence"/>
</dbReference>
<comment type="caution">
    <text evidence="1">The sequence shown here is derived from an EMBL/GenBank/DDBJ whole genome shotgun (WGS) entry which is preliminary data.</text>
</comment>
<protein>
    <submittedName>
        <fullName evidence="1">Uncharacterized protein</fullName>
    </submittedName>
</protein>
<dbReference type="RefSeq" id="WP_038272011.1">
    <property type="nucleotide sequence ID" value="NZ_CP053627.1"/>
</dbReference>
<reference evidence="1 3" key="1">
    <citation type="journal article" date="2014" name="Genome Announc.">
        <title>Draft Genome Sequence of Xylella fastidiosa Pear Leaf Scorch Strain in Taiwan.</title>
        <authorList>
            <person name="Su C.C."/>
            <person name="Deng W.L."/>
            <person name="Jan F.J."/>
            <person name="Chang C.J."/>
            <person name="Huang H."/>
            <person name="Chen J."/>
        </authorList>
    </citation>
    <scope>NUCLEOTIDE SEQUENCE [LARGE SCALE GENOMIC DNA]</scope>
    <source>
        <strain evidence="1 3">PLS229</strain>
    </source>
</reference>
<dbReference type="Proteomes" id="UP000020406">
    <property type="component" value="Unassembled WGS sequence"/>
</dbReference>
<dbReference type="STRING" id="1444770.AF72_10180"/>
<evidence type="ECO:0000313" key="3">
    <source>
        <dbReference type="Proteomes" id="UP000020406"/>
    </source>
</evidence>
<accession>Z9JGS2</accession>
<dbReference type="EMBL" id="JAJPPU010000002">
    <property type="protein sequence ID" value="MCD8473200.1"/>
    <property type="molecule type" value="Genomic_DNA"/>
</dbReference>
<dbReference type="AlphaFoldDB" id="Z9JGS2"/>
<dbReference type="GeneID" id="68900088"/>
<keyword evidence="4" id="KW-1185">Reference proteome</keyword>
<dbReference type="KEGG" id="xtw:AB672_02195"/>
<name>Z9JGS2_9GAMM</name>